<evidence type="ECO:0000313" key="5">
    <source>
        <dbReference type="EMBL" id="CAD0005112.1"/>
    </source>
</evidence>
<dbReference type="PANTHER" id="PTHR43280:SF32">
    <property type="entry name" value="TRANSCRIPTIONAL REGULATORY PROTEIN"/>
    <property type="match status" value="1"/>
</dbReference>
<dbReference type="InterPro" id="IPR009057">
    <property type="entry name" value="Homeodomain-like_sf"/>
</dbReference>
<gene>
    <name evidence="5" type="ORF">FLACHUCJ7_02225</name>
</gene>
<dbReference type="SMART" id="SM00342">
    <property type="entry name" value="HTH_ARAC"/>
    <property type="match status" value="1"/>
</dbReference>
<evidence type="ECO:0000313" key="6">
    <source>
        <dbReference type="Proteomes" id="UP000556700"/>
    </source>
</evidence>
<dbReference type="EMBL" id="CAIJDO010000141">
    <property type="protein sequence ID" value="CAD0005112.1"/>
    <property type="molecule type" value="Genomic_DNA"/>
</dbReference>
<dbReference type="InterPro" id="IPR018060">
    <property type="entry name" value="HTH_AraC"/>
</dbReference>
<evidence type="ECO:0000256" key="2">
    <source>
        <dbReference type="ARBA" id="ARBA00023125"/>
    </source>
</evidence>
<dbReference type="RefSeq" id="WP_031453353.1">
    <property type="nucleotide sequence ID" value="NZ_CAIJDO010000141.1"/>
</dbReference>
<dbReference type="Gene3D" id="1.10.10.60">
    <property type="entry name" value="Homeodomain-like"/>
    <property type="match status" value="1"/>
</dbReference>
<dbReference type="PANTHER" id="PTHR43280">
    <property type="entry name" value="ARAC-FAMILY TRANSCRIPTIONAL REGULATOR"/>
    <property type="match status" value="1"/>
</dbReference>
<reference evidence="5 6" key="1">
    <citation type="submission" date="2020-06" db="EMBL/GenBank/DDBJ databases">
        <authorList>
            <person name="Criscuolo A."/>
        </authorList>
    </citation>
    <scope>NUCLEOTIDE SEQUENCE [LARGE SCALE GENOMIC DNA]</scope>
    <source>
        <strain evidence="6">CIP 110025</strain>
    </source>
</reference>
<dbReference type="AlphaFoldDB" id="A0A6V6Z2E7"/>
<name>A0A6V6Z2E7_9FLAO</name>
<dbReference type="PRINTS" id="PR00032">
    <property type="entry name" value="HTHARAC"/>
</dbReference>
<dbReference type="SUPFAM" id="SSF46689">
    <property type="entry name" value="Homeodomain-like"/>
    <property type="match status" value="1"/>
</dbReference>
<evidence type="ECO:0000259" key="4">
    <source>
        <dbReference type="PROSITE" id="PS01124"/>
    </source>
</evidence>
<keyword evidence="2" id="KW-0238">DNA-binding</keyword>
<dbReference type="Proteomes" id="UP000556700">
    <property type="component" value="Unassembled WGS sequence"/>
</dbReference>
<sequence>MQISEIPDRSLQLFTGDDSHFWMDNTVNLLQRFPVLEYPHRQDFFMLLFIENAEGEISIDNHKIRLDNAKVIVIKPRCISSIDINRKAKGKIICFTEDFFSLRYNNNILDQFSFLHDTAKLFVRLSDEEKNKWDYLLEIFFKEFSLHRKESVKVLRSYLNILLFDLERLYDPMGFLINNTPKQQKIKEFEKLIDKDFKIKKMPAAYADLLNVTPNYLNKICKEVTSYTAGDLIRRRIVIEAQRLIHFTNYSINEIADQLGFENASYFVTFFKRQTNKTPEQFRRLSNQ</sequence>
<accession>A0A6V6Z2E7</accession>
<proteinExistence type="predicted"/>
<evidence type="ECO:0000256" key="1">
    <source>
        <dbReference type="ARBA" id="ARBA00023015"/>
    </source>
</evidence>
<dbReference type="PROSITE" id="PS01124">
    <property type="entry name" value="HTH_ARAC_FAMILY_2"/>
    <property type="match status" value="1"/>
</dbReference>
<feature type="domain" description="HTH araC/xylS-type" evidence="4">
    <location>
        <begin position="187"/>
        <end position="285"/>
    </location>
</feature>
<comment type="caution">
    <text evidence="5">The sequence shown here is derived from an EMBL/GenBank/DDBJ whole genome shotgun (WGS) entry which is preliminary data.</text>
</comment>
<dbReference type="GO" id="GO:0003700">
    <property type="term" value="F:DNA-binding transcription factor activity"/>
    <property type="evidence" value="ECO:0007669"/>
    <property type="project" value="InterPro"/>
</dbReference>
<organism evidence="5 6">
    <name type="scientific">Flavobacterium chungangense</name>
    <dbReference type="NCBI Taxonomy" id="554283"/>
    <lineage>
        <taxon>Bacteria</taxon>
        <taxon>Pseudomonadati</taxon>
        <taxon>Bacteroidota</taxon>
        <taxon>Flavobacteriia</taxon>
        <taxon>Flavobacteriales</taxon>
        <taxon>Flavobacteriaceae</taxon>
        <taxon>Flavobacterium</taxon>
    </lineage>
</organism>
<dbReference type="InterPro" id="IPR020449">
    <property type="entry name" value="Tscrpt_reg_AraC-type_HTH"/>
</dbReference>
<dbReference type="GO" id="GO:0043565">
    <property type="term" value="F:sequence-specific DNA binding"/>
    <property type="evidence" value="ECO:0007669"/>
    <property type="project" value="InterPro"/>
</dbReference>
<keyword evidence="6" id="KW-1185">Reference proteome</keyword>
<protein>
    <submittedName>
        <fullName evidence="5">AraC family transcriptional regulator</fullName>
    </submittedName>
</protein>
<dbReference type="Pfam" id="PF12833">
    <property type="entry name" value="HTH_18"/>
    <property type="match status" value="1"/>
</dbReference>
<keyword evidence="3" id="KW-0804">Transcription</keyword>
<keyword evidence="1" id="KW-0805">Transcription regulation</keyword>
<evidence type="ECO:0000256" key="3">
    <source>
        <dbReference type="ARBA" id="ARBA00023163"/>
    </source>
</evidence>